<dbReference type="AlphaFoldDB" id="A0A2S6F1J6"/>
<reference evidence="1 2" key="1">
    <citation type="submission" date="2018-02" db="EMBL/GenBank/DDBJ databases">
        <title>Draft genome sequences of four Legionella pneumophila clinical strains isolated in Ontario.</title>
        <authorList>
            <person name="Fortuna A."/>
            <person name="Ramnarine R."/>
            <person name="Li A."/>
            <person name="Frantz C."/>
            <person name="Mallo G."/>
        </authorList>
    </citation>
    <scope>NUCLEOTIDE SEQUENCE [LARGE SCALE GENOMIC DNA]</scope>
    <source>
        <strain evidence="1 2">LG61</strain>
    </source>
</reference>
<evidence type="ECO:0008006" key="3">
    <source>
        <dbReference type="Google" id="ProtNLM"/>
    </source>
</evidence>
<name>A0A2S6F1J6_LEGPN</name>
<dbReference type="Proteomes" id="UP000239239">
    <property type="component" value="Unassembled WGS sequence"/>
</dbReference>
<dbReference type="EMBL" id="PQWY01000010">
    <property type="protein sequence ID" value="PPK31313.1"/>
    <property type="molecule type" value="Genomic_DNA"/>
</dbReference>
<evidence type="ECO:0000313" key="1">
    <source>
        <dbReference type="EMBL" id="PPK31313.1"/>
    </source>
</evidence>
<gene>
    <name evidence="1" type="ORF">C3928_04565</name>
</gene>
<comment type="caution">
    <text evidence="1">The sequence shown here is derived from an EMBL/GenBank/DDBJ whole genome shotgun (WGS) entry which is preliminary data.</text>
</comment>
<evidence type="ECO:0000313" key="2">
    <source>
        <dbReference type="Proteomes" id="UP000239239"/>
    </source>
</evidence>
<dbReference type="OrthoDB" id="6770241at2"/>
<accession>A0A2S6F1J6</accession>
<dbReference type="SUPFAM" id="SSF53756">
    <property type="entry name" value="UDP-Glycosyltransferase/glycogen phosphorylase"/>
    <property type="match status" value="1"/>
</dbReference>
<sequence length="505" mass="59082">MSKTVLAIVYEAYQFNVFFQLFQKLAGERKYNFIMYSPYYLPNTEQYIQLCTRDGFHYIYSTTKYGGDAAVLDQIDNLSINLNNVCVTKNTSNQFLRTYLILKNKFRDLARLPVTRFKKILLYLLKKLDDLDLYKKITKEILEFVDYYTDTSCKINSIIDKINPSLLLFTEDVVERDSNIWIKIAQKKGILSAILSSSTATVTEAAETYFNNPHYYFPTHLPLYIQIGLKFFIRKWCFNYRDRKFIRLPLKQLIAMDLLDFAPKQPWTINSGDSALILAESQFSKDLLVKEGINRRRIKIIGSLKFDSMTPILNDSTRYKQKLYQKYNLKLTKKLILCAFPPNLPNRLSHDFQNYEDMTKKWISTLQLSDYNVLYSVHPSGFPDTANAIRSLDQIVVEEDIANLIPLCDVYLASVSSTIKWARACNKLVLDYDCFHFNYRTYEKDPAIIAVKSLNELKEWIARLNNQSVSKIHDQLNPSLHPNYWGIIDGRSLWRINNYIDCLIK</sequence>
<organism evidence="1 2">
    <name type="scientific">Legionella pneumophila</name>
    <dbReference type="NCBI Taxonomy" id="446"/>
    <lineage>
        <taxon>Bacteria</taxon>
        <taxon>Pseudomonadati</taxon>
        <taxon>Pseudomonadota</taxon>
        <taxon>Gammaproteobacteria</taxon>
        <taxon>Legionellales</taxon>
        <taxon>Legionellaceae</taxon>
        <taxon>Legionella</taxon>
    </lineage>
</organism>
<dbReference type="RefSeq" id="WP_071984277.1">
    <property type="nucleotide sequence ID" value="NZ_JADRPP010000003.1"/>
</dbReference>
<protein>
    <recommendedName>
        <fullName evidence="3">CDP-Glycerol:Poly(Glycerophosphate) glycerophosphotransferase</fullName>
    </recommendedName>
</protein>
<proteinExistence type="predicted"/>